<dbReference type="CDD" id="cd15830">
    <property type="entry name" value="BamD"/>
    <property type="match status" value="1"/>
</dbReference>
<evidence type="ECO:0000313" key="9">
    <source>
        <dbReference type="Proteomes" id="UP001155128"/>
    </source>
</evidence>
<evidence type="ECO:0000256" key="4">
    <source>
        <dbReference type="ARBA" id="ARBA00023237"/>
    </source>
</evidence>
<dbReference type="GO" id="GO:1990063">
    <property type="term" value="C:Bam protein complex"/>
    <property type="evidence" value="ECO:0007669"/>
    <property type="project" value="TreeGrafter"/>
</dbReference>
<dbReference type="NCBIfam" id="TIGR03302">
    <property type="entry name" value="OM_YfiO"/>
    <property type="match status" value="1"/>
</dbReference>
<evidence type="ECO:0000256" key="1">
    <source>
        <dbReference type="ARBA" id="ARBA00022729"/>
    </source>
</evidence>
<keyword evidence="2 6" id="KW-0472">Membrane</keyword>
<dbReference type="GO" id="GO:0051205">
    <property type="term" value="P:protein insertion into membrane"/>
    <property type="evidence" value="ECO:0007669"/>
    <property type="project" value="UniProtKB-UniRule"/>
</dbReference>
<protein>
    <recommendedName>
        <fullName evidence="6">Outer membrane protein assembly factor BamD</fullName>
    </recommendedName>
</protein>
<comment type="subunit">
    <text evidence="6">Part of the Bam complex.</text>
</comment>
<dbReference type="Pfam" id="PF13525">
    <property type="entry name" value="YfiO"/>
    <property type="match status" value="1"/>
</dbReference>
<evidence type="ECO:0000256" key="2">
    <source>
        <dbReference type="ARBA" id="ARBA00023136"/>
    </source>
</evidence>
<dbReference type="EMBL" id="JAMSHT010000001">
    <property type="protein sequence ID" value="MCM8557729.1"/>
    <property type="molecule type" value="Genomic_DNA"/>
</dbReference>
<feature type="signal peptide" evidence="6">
    <location>
        <begin position="1"/>
        <end position="23"/>
    </location>
</feature>
<keyword evidence="4 6" id="KW-0998">Cell outer membrane</keyword>
<evidence type="ECO:0000259" key="7">
    <source>
        <dbReference type="Pfam" id="PF13525"/>
    </source>
</evidence>
<evidence type="ECO:0000256" key="3">
    <source>
        <dbReference type="ARBA" id="ARBA00023139"/>
    </source>
</evidence>
<organism evidence="8 9">
    <name type="scientific">Sphingomicrobium sediminis</name>
    <dbReference type="NCBI Taxonomy" id="2950949"/>
    <lineage>
        <taxon>Bacteria</taxon>
        <taxon>Pseudomonadati</taxon>
        <taxon>Pseudomonadota</taxon>
        <taxon>Alphaproteobacteria</taxon>
        <taxon>Sphingomonadales</taxon>
        <taxon>Sphingomonadaceae</taxon>
        <taxon>Sphingomicrobium</taxon>
    </lineage>
</organism>
<dbReference type="SUPFAM" id="SSF48452">
    <property type="entry name" value="TPR-like"/>
    <property type="match status" value="1"/>
</dbReference>
<keyword evidence="3" id="KW-0564">Palmitate</keyword>
<feature type="domain" description="Outer membrane lipoprotein BamD-like" evidence="7">
    <location>
        <begin position="39"/>
        <end position="232"/>
    </location>
</feature>
<dbReference type="AlphaFoldDB" id="A0A9X2ELU3"/>
<reference evidence="8" key="1">
    <citation type="submission" date="2022-06" db="EMBL/GenBank/DDBJ databases">
        <title>Sphingomicrobium sedimins sp. nov., a marine bacterium isolated from tidal flat.</title>
        <authorList>
            <person name="Kim C.-H."/>
            <person name="Yoo Y."/>
            <person name="Kim J.-J."/>
        </authorList>
    </citation>
    <scope>NUCLEOTIDE SEQUENCE</scope>
    <source>
        <strain evidence="8">GRR-S6-50</strain>
    </source>
</reference>
<keyword evidence="5" id="KW-0449">Lipoprotein</keyword>
<dbReference type="InterPro" id="IPR039565">
    <property type="entry name" value="BamD-like"/>
</dbReference>
<keyword evidence="9" id="KW-1185">Reference proteome</keyword>
<name>A0A9X2ELU3_9SPHN</name>
<keyword evidence="1 6" id="KW-0732">Signal</keyword>
<comment type="subcellular location">
    <subcellularLocation>
        <location evidence="6">Cell outer membrane</location>
    </subcellularLocation>
</comment>
<proteinExistence type="inferred from homology"/>
<comment type="function">
    <text evidence="6">Part of the outer membrane protein assembly complex, which is involved in assembly and insertion of beta-barrel proteins into the outer membrane.</text>
</comment>
<dbReference type="Proteomes" id="UP001155128">
    <property type="component" value="Unassembled WGS sequence"/>
</dbReference>
<sequence length="260" mass="29357" precursor="true">MSIRNLRHAALIAAIALPLGACAGGGGGNALDTNYVARDVNTLYALAKDRLDSGNWNRAAELFEEVERQHPYSVWARRAQLMGAFAHYQSGSYTDAVSAAQRFLTIHPGNKDAPYAHYLIAMSYYRQIEDISRDQKITQQSKDAFEELVRRYPNSQYAADARIKIDLVNDQLAGKEMAVGRFYQDSRRWIPATIRFRNVVENYETTAHAPEALHRLVESYLAIGVPEEALKAAAVLGANHPDSIWYERSYELIQEHHPDY</sequence>
<comment type="caution">
    <text evidence="8">The sequence shown here is derived from an EMBL/GenBank/DDBJ whole genome shotgun (WGS) entry which is preliminary data.</text>
</comment>
<evidence type="ECO:0000256" key="5">
    <source>
        <dbReference type="ARBA" id="ARBA00023288"/>
    </source>
</evidence>
<dbReference type="HAMAP" id="MF_00922">
    <property type="entry name" value="OM_assembly_BamD"/>
    <property type="match status" value="1"/>
</dbReference>
<evidence type="ECO:0000256" key="6">
    <source>
        <dbReference type="HAMAP-Rule" id="MF_00922"/>
    </source>
</evidence>
<dbReference type="RefSeq" id="WP_252114047.1">
    <property type="nucleotide sequence ID" value="NZ_JAMSHT010000001.1"/>
</dbReference>
<feature type="chain" id="PRO_5041027474" description="Outer membrane protein assembly factor BamD" evidence="6">
    <location>
        <begin position="24"/>
        <end position="260"/>
    </location>
</feature>
<gene>
    <name evidence="6" type="primary">bamD</name>
    <name evidence="8" type="ORF">NDO55_07840</name>
</gene>
<dbReference type="InterPro" id="IPR011990">
    <property type="entry name" value="TPR-like_helical_dom_sf"/>
</dbReference>
<dbReference type="PANTHER" id="PTHR37423:SF1">
    <property type="entry name" value="OUTER MEMBRANE PROTEIN ASSEMBLY FACTOR BAMD"/>
    <property type="match status" value="1"/>
</dbReference>
<dbReference type="PANTHER" id="PTHR37423">
    <property type="entry name" value="SOLUBLE LYTIC MUREIN TRANSGLYCOSYLASE-RELATED"/>
    <property type="match status" value="1"/>
</dbReference>
<evidence type="ECO:0000313" key="8">
    <source>
        <dbReference type="EMBL" id="MCM8557729.1"/>
    </source>
</evidence>
<dbReference type="InterPro" id="IPR017689">
    <property type="entry name" value="BamD"/>
</dbReference>
<dbReference type="Gene3D" id="1.25.40.10">
    <property type="entry name" value="Tetratricopeptide repeat domain"/>
    <property type="match status" value="1"/>
</dbReference>
<comment type="similarity">
    <text evidence="6">Belongs to the BamD family.</text>
</comment>
<dbReference type="GO" id="GO:0043165">
    <property type="term" value="P:Gram-negative-bacterium-type cell outer membrane assembly"/>
    <property type="evidence" value="ECO:0007669"/>
    <property type="project" value="UniProtKB-UniRule"/>
</dbReference>
<accession>A0A9X2ELU3</accession>